<evidence type="ECO:0000313" key="3">
    <source>
        <dbReference type="EMBL" id="PMD55581.1"/>
    </source>
</evidence>
<dbReference type="EMBL" id="KZ613855">
    <property type="protein sequence ID" value="PMD55581.1"/>
    <property type="molecule type" value="Genomic_DNA"/>
</dbReference>
<proteinExistence type="predicted"/>
<evidence type="ECO:0000256" key="1">
    <source>
        <dbReference type="ARBA" id="ARBA00022737"/>
    </source>
</evidence>
<dbReference type="GeneID" id="36583556"/>
<dbReference type="Proteomes" id="UP000235371">
    <property type="component" value="Unassembled WGS sequence"/>
</dbReference>
<dbReference type="RefSeq" id="XP_024732485.1">
    <property type="nucleotide sequence ID" value="XM_024875476.1"/>
</dbReference>
<keyword evidence="4" id="KW-1185">Reference proteome</keyword>
<organism evidence="3 4">
    <name type="scientific">Hyaloscypha bicolor E</name>
    <dbReference type="NCBI Taxonomy" id="1095630"/>
    <lineage>
        <taxon>Eukaryota</taxon>
        <taxon>Fungi</taxon>
        <taxon>Dikarya</taxon>
        <taxon>Ascomycota</taxon>
        <taxon>Pezizomycotina</taxon>
        <taxon>Leotiomycetes</taxon>
        <taxon>Helotiales</taxon>
        <taxon>Hyaloscyphaceae</taxon>
        <taxon>Hyaloscypha</taxon>
        <taxon>Hyaloscypha bicolor</taxon>
    </lineage>
</organism>
<gene>
    <name evidence="3" type="ORF">K444DRAFT_537568</name>
</gene>
<dbReference type="STRING" id="1095630.A0A2J6SXU2"/>
<dbReference type="AlphaFoldDB" id="A0A2J6SXU2"/>
<dbReference type="Pfam" id="PF24883">
    <property type="entry name" value="NPHP3_N"/>
    <property type="match status" value="1"/>
</dbReference>
<feature type="non-terminal residue" evidence="3">
    <location>
        <position position="1"/>
    </location>
</feature>
<accession>A0A2J6SXU2</accession>
<reference evidence="3 4" key="1">
    <citation type="submission" date="2016-04" db="EMBL/GenBank/DDBJ databases">
        <title>A degradative enzymes factory behind the ericoid mycorrhizal symbiosis.</title>
        <authorList>
            <consortium name="DOE Joint Genome Institute"/>
            <person name="Martino E."/>
            <person name="Morin E."/>
            <person name="Grelet G."/>
            <person name="Kuo A."/>
            <person name="Kohler A."/>
            <person name="Daghino S."/>
            <person name="Barry K."/>
            <person name="Choi C."/>
            <person name="Cichocki N."/>
            <person name="Clum A."/>
            <person name="Copeland A."/>
            <person name="Hainaut M."/>
            <person name="Haridas S."/>
            <person name="Labutti K."/>
            <person name="Lindquist E."/>
            <person name="Lipzen A."/>
            <person name="Khouja H.-R."/>
            <person name="Murat C."/>
            <person name="Ohm R."/>
            <person name="Olson A."/>
            <person name="Spatafora J."/>
            <person name="Veneault-Fourrey C."/>
            <person name="Henrissat B."/>
            <person name="Grigoriev I."/>
            <person name="Martin F."/>
            <person name="Perotto S."/>
        </authorList>
    </citation>
    <scope>NUCLEOTIDE SEQUENCE [LARGE SCALE GENOMIC DNA]</scope>
    <source>
        <strain evidence="3 4">E</strain>
    </source>
</reference>
<dbReference type="InParanoid" id="A0A2J6SXU2"/>
<name>A0A2J6SXU2_9HELO</name>
<dbReference type="InterPro" id="IPR056884">
    <property type="entry name" value="NPHP3-like_N"/>
</dbReference>
<feature type="domain" description="Nephrocystin 3-like N-terminal" evidence="2">
    <location>
        <begin position="10"/>
        <end position="69"/>
    </location>
</feature>
<sequence length="70" mass="8304">EIYNWANRTDRQDKRYIFWLNGLARTGKLIVARTITRKYNKQKRLEASFFFLKGGGDMSHVVKFFMSLAV</sequence>
<protein>
    <recommendedName>
        <fullName evidence="2">Nephrocystin 3-like N-terminal domain-containing protein</fullName>
    </recommendedName>
</protein>
<evidence type="ECO:0000259" key="2">
    <source>
        <dbReference type="Pfam" id="PF24883"/>
    </source>
</evidence>
<dbReference type="OrthoDB" id="674604at2759"/>
<evidence type="ECO:0000313" key="4">
    <source>
        <dbReference type="Proteomes" id="UP000235371"/>
    </source>
</evidence>
<keyword evidence="1" id="KW-0677">Repeat</keyword>